<dbReference type="Proteomes" id="UP000283585">
    <property type="component" value="Unassembled WGS sequence"/>
</dbReference>
<evidence type="ECO:0000313" key="1">
    <source>
        <dbReference type="EMBL" id="RGQ05986.1"/>
    </source>
</evidence>
<dbReference type="AlphaFoldDB" id="A0A411ZT44"/>
<sequence length="102" mass="11757">MALKKKVTAKNGIVTEYHRIAMISVEVNQQNTILLYSYLSEDGRQIEKDYAEGKYKDIDSGLISFPYYDAQYLHPDYDGTMTIVKAYEYLKTLPEFEGAEDV</sequence>
<organism evidence="1 2">
    <name type="scientific">Blautia obeum</name>
    <dbReference type="NCBI Taxonomy" id="40520"/>
    <lineage>
        <taxon>Bacteria</taxon>
        <taxon>Bacillati</taxon>
        <taxon>Bacillota</taxon>
        <taxon>Clostridia</taxon>
        <taxon>Lachnospirales</taxon>
        <taxon>Lachnospiraceae</taxon>
        <taxon>Blautia</taxon>
    </lineage>
</organism>
<protein>
    <submittedName>
        <fullName evidence="1">Uncharacterized protein</fullName>
    </submittedName>
</protein>
<accession>A0A411ZT44</accession>
<evidence type="ECO:0000313" key="2">
    <source>
        <dbReference type="Proteomes" id="UP000283585"/>
    </source>
</evidence>
<dbReference type="RefSeq" id="WP_118044532.1">
    <property type="nucleotide sequence ID" value="NZ_QRSS01000005.1"/>
</dbReference>
<comment type="caution">
    <text evidence="1">The sequence shown here is derived from an EMBL/GenBank/DDBJ whole genome shotgun (WGS) entry which is preliminary data.</text>
</comment>
<name>A0A411ZT44_9FIRM</name>
<reference evidence="1 2" key="1">
    <citation type="submission" date="2018-08" db="EMBL/GenBank/DDBJ databases">
        <title>A genome reference for cultivated species of the human gut microbiota.</title>
        <authorList>
            <person name="Zou Y."/>
            <person name="Xue W."/>
            <person name="Luo G."/>
        </authorList>
    </citation>
    <scope>NUCLEOTIDE SEQUENCE [LARGE SCALE GENOMIC DNA]</scope>
    <source>
        <strain evidence="1 2">AF29-2BH</strain>
    </source>
</reference>
<proteinExistence type="predicted"/>
<dbReference type="EMBL" id="QRSS01000005">
    <property type="protein sequence ID" value="RGQ05986.1"/>
    <property type="molecule type" value="Genomic_DNA"/>
</dbReference>
<gene>
    <name evidence="1" type="ORF">DWZ12_05825</name>
</gene>